<feature type="region of interest" description="Disordered" evidence="1">
    <location>
        <begin position="1"/>
        <end position="23"/>
    </location>
</feature>
<gene>
    <name evidence="3" type="ORF">SAMN06272737_10977</name>
</gene>
<keyword evidence="4" id="KW-1185">Reference proteome</keyword>
<organism evidence="3 4">
    <name type="scientific">Blastococcus mobilis</name>
    <dbReference type="NCBI Taxonomy" id="1938746"/>
    <lineage>
        <taxon>Bacteria</taxon>
        <taxon>Bacillati</taxon>
        <taxon>Actinomycetota</taxon>
        <taxon>Actinomycetes</taxon>
        <taxon>Geodermatophilales</taxon>
        <taxon>Geodermatophilaceae</taxon>
        <taxon>Blastococcus</taxon>
    </lineage>
</organism>
<dbReference type="Proteomes" id="UP000198403">
    <property type="component" value="Unassembled WGS sequence"/>
</dbReference>
<keyword evidence="2" id="KW-0812">Transmembrane</keyword>
<evidence type="ECO:0000313" key="4">
    <source>
        <dbReference type="Proteomes" id="UP000198403"/>
    </source>
</evidence>
<dbReference type="EMBL" id="FZNO01000009">
    <property type="protein sequence ID" value="SNR48924.1"/>
    <property type="molecule type" value="Genomic_DNA"/>
</dbReference>
<accession>A0A238WRQ0</accession>
<evidence type="ECO:0000256" key="1">
    <source>
        <dbReference type="SAM" id="MobiDB-lite"/>
    </source>
</evidence>
<reference evidence="3 4" key="1">
    <citation type="submission" date="2017-06" db="EMBL/GenBank/DDBJ databases">
        <authorList>
            <person name="Kim H.J."/>
            <person name="Triplett B.A."/>
        </authorList>
    </citation>
    <scope>NUCLEOTIDE SEQUENCE [LARGE SCALE GENOMIC DNA]</scope>
    <source>
        <strain evidence="3 4">DSM 44272</strain>
    </source>
</reference>
<proteinExistence type="predicted"/>
<dbReference type="AlphaFoldDB" id="A0A238WRQ0"/>
<evidence type="ECO:0000256" key="2">
    <source>
        <dbReference type="SAM" id="Phobius"/>
    </source>
</evidence>
<protein>
    <recommendedName>
        <fullName evidence="5">Fibronectin type-III domain-containing protein</fullName>
    </recommendedName>
</protein>
<evidence type="ECO:0000313" key="3">
    <source>
        <dbReference type="EMBL" id="SNR48924.1"/>
    </source>
</evidence>
<name>A0A238WRQ0_9ACTN</name>
<sequence>MTAARTAPSPEDSRSAVPGGELSVRRRGTSGIRRVAVLILLTVAVVVGSSMPSWASFADTAAVSTTVATATVAPPTGVTARVTKCTGRFVNLTLDWTASTAARVSGYQVRVYLGEAYQDQPSAGAATTTWQGSLDRYYVDTYTVTFTVRTLTEYGWTAESPRTAQVVC</sequence>
<dbReference type="RefSeq" id="WP_089336411.1">
    <property type="nucleotide sequence ID" value="NZ_FZNO01000009.1"/>
</dbReference>
<keyword evidence="2" id="KW-0472">Membrane</keyword>
<dbReference type="OrthoDB" id="5195827at2"/>
<feature type="transmembrane region" description="Helical" evidence="2">
    <location>
        <begin position="35"/>
        <end position="55"/>
    </location>
</feature>
<keyword evidence="2" id="KW-1133">Transmembrane helix</keyword>
<evidence type="ECO:0008006" key="5">
    <source>
        <dbReference type="Google" id="ProtNLM"/>
    </source>
</evidence>